<evidence type="ECO:0008006" key="3">
    <source>
        <dbReference type="Google" id="ProtNLM"/>
    </source>
</evidence>
<dbReference type="Proteomes" id="UP000249364">
    <property type="component" value="Unassembled WGS sequence"/>
</dbReference>
<evidence type="ECO:0000313" key="2">
    <source>
        <dbReference type="Proteomes" id="UP000249364"/>
    </source>
</evidence>
<dbReference type="RefSeq" id="WP_143079926.1">
    <property type="nucleotide sequence ID" value="NZ_MEHT01000023.1"/>
</dbReference>
<accession>A0A2W7PYN9</accession>
<evidence type="ECO:0000313" key="1">
    <source>
        <dbReference type="EMBL" id="PZX40643.1"/>
    </source>
</evidence>
<reference evidence="1 2" key="1">
    <citation type="submission" date="2018-06" db="EMBL/GenBank/DDBJ databases">
        <title>Genomic Encyclopedia of Archaeal and Bacterial Type Strains, Phase II (KMG-II): from individual species to whole genera.</title>
        <authorList>
            <person name="Goeker M."/>
        </authorList>
    </citation>
    <scope>NUCLEOTIDE SEQUENCE [LARGE SCALE GENOMIC DNA]</scope>
    <source>
        <strain evidence="1 2">DSM 13087</strain>
    </source>
</reference>
<proteinExistence type="predicted"/>
<gene>
    <name evidence="1" type="ORF">LY56_02526</name>
</gene>
<name>A0A2W7PYN9_9RHOB</name>
<comment type="caution">
    <text evidence="1">The sequence shown here is derived from an EMBL/GenBank/DDBJ whole genome shotgun (WGS) entry which is preliminary data.</text>
</comment>
<keyword evidence="2" id="KW-1185">Reference proteome</keyword>
<protein>
    <recommendedName>
        <fullName evidence="3">Glycosyl transferase family 1</fullName>
    </recommendedName>
</protein>
<sequence>MKILALTRYSRLGASTRLRALQYLPALERAGLQIEVAPFFDDAYLTDLYSGRRNLGRTLGYFTQRIKHMRKAGDTQLIWIEKEALPWMPWALERAMLPRDVPYVVDYDDAVFHRYDQSPHRAVRAAVERQPLWPVATTTLAGGADRRAGLPAWRSAPPAKVILG</sequence>
<dbReference type="OrthoDB" id="3180470at2"/>
<dbReference type="EMBL" id="QKZQ01000012">
    <property type="protein sequence ID" value="PZX40643.1"/>
    <property type="molecule type" value="Genomic_DNA"/>
</dbReference>
<dbReference type="AlphaFoldDB" id="A0A2W7PYN9"/>
<dbReference type="STRING" id="121821.GCA_001870675_01309"/>
<organism evidence="1 2">
    <name type="scientific">Roseinatronobacter thiooxidans</name>
    <dbReference type="NCBI Taxonomy" id="121821"/>
    <lineage>
        <taxon>Bacteria</taxon>
        <taxon>Pseudomonadati</taxon>
        <taxon>Pseudomonadota</taxon>
        <taxon>Alphaproteobacteria</taxon>
        <taxon>Rhodobacterales</taxon>
        <taxon>Paracoccaceae</taxon>
        <taxon>Roseinatronobacter</taxon>
    </lineage>
</organism>